<comment type="subcellular location">
    <subcellularLocation>
        <location evidence="1">Secreted</location>
    </subcellularLocation>
</comment>
<keyword evidence="3" id="KW-0325">Glycoprotein</keyword>
<gene>
    <name evidence="6" type="ORF">NAEGRDRAFT_70645</name>
</gene>
<dbReference type="PANTHER" id="PTHR11475:SF4">
    <property type="entry name" value="CHORION PEROXIDASE"/>
    <property type="match status" value="1"/>
</dbReference>
<dbReference type="PANTHER" id="PTHR11475">
    <property type="entry name" value="OXIDASE/PEROXIDASE"/>
    <property type="match status" value="1"/>
</dbReference>
<dbReference type="GeneID" id="8851170"/>
<dbReference type="KEGG" id="ngr:NAEGRDRAFT_70645"/>
<accession>D2VNW8</accession>
<dbReference type="GO" id="GO:0005576">
    <property type="term" value="C:extracellular region"/>
    <property type="evidence" value="ECO:0007669"/>
    <property type="project" value="UniProtKB-SubCell"/>
</dbReference>
<dbReference type="CDD" id="cd05396">
    <property type="entry name" value="An_peroxidase_like"/>
    <property type="match status" value="1"/>
</dbReference>
<dbReference type="PROSITE" id="PS50292">
    <property type="entry name" value="PEROXIDASE_3"/>
    <property type="match status" value="1"/>
</dbReference>
<proteinExistence type="predicted"/>
<dbReference type="OrthoDB" id="823504at2759"/>
<dbReference type="InterPro" id="IPR019791">
    <property type="entry name" value="Haem_peroxidase_animal"/>
</dbReference>
<keyword evidence="2" id="KW-0964">Secreted</keyword>
<protein>
    <submittedName>
        <fullName evidence="6">Peroxidase</fullName>
    </submittedName>
</protein>
<dbReference type="OMA" id="RYQPMGP"/>
<dbReference type="AlphaFoldDB" id="D2VNW8"/>
<evidence type="ECO:0000313" key="6">
    <source>
        <dbReference type="EMBL" id="EFC41564.1"/>
    </source>
</evidence>
<dbReference type="InParanoid" id="D2VNW8"/>
<dbReference type="STRING" id="5762.D2VNW8"/>
<keyword evidence="6" id="KW-0575">Peroxidase</keyword>
<feature type="signal peptide" evidence="5">
    <location>
        <begin position="1"/>
        <end position="24"/>
    </location>
</feature>
<dbReference type="GO" id="GO:0006979">
    <property type="term" value="P:response to oxidative stress"/>
    <property type="evidence" value="ECO:0007669"/>
    <property type="project" value="InterPro"/>
</dbReference>
<keyword evidence="4" id="KW-0408">Iron</keyword>
<keyword evidence="4" id="KW-0349">Heme</keyword>
<dbReference type="SUPFAM" id="SSF48113">
    <property type="entry name" value="Heme-dependent peroxidases"/>
    <property type="match status" value="1"/>
</dbReference>
<organism evidence="7">
    <name type="scientific">Naegleria gruberi</name>
    <name type="common">Amoeba</name>
    <dbReference type="NCBI Taxonomy" id="5762"/>
    <lineage>
        <taxon>Eukaryota</taxon>
        <taxon>Discoba</taxon>
        <taxon>Heterolobosea</taxon>
        <taxon>Tetramitia</taxon>
        <taxon>Eutetramitia</taxon>
        <taxon>Vahlkampfiidae</taxon>
        <taxon>Naegleria</taxon>
    </lineage>
</organism>
<sequence length="560" mass="63307">MNNKLTLSLFVVLLLLQCMVYVLSREISLKDLKKLTKPVKQSCYTYDGVGVNKKHPTWGSTGEPFPRLTKAAYTDGIKVPPRQKYSAREISNVFCKQEKCDDSNKYGLSSMFYAFAQFIDHDIDSIGTGINTESFPIPIPPGDRFTTPTMPFTRANFASEKQIFIGQPLNQVNQITGYLDCSQIYGSDPIKGRALRLLKGGLLKYDEKFGLEFLPSAFPHTNGLFFSGGRNQSIVAGDDRVTEALPITSIQTLFLREHNRLARLLAKRFNVCKSDAKSPKYDEWLYQTARAINCAQIQSITYKEYVPALIGKSHSFNPKKVKFNPDVQVTPSTEFATVAYRFGHSLVSCFLKRIDENGIEKERVEFKDAFNGFNRFKNSKEELDLILRGLCKHAQQNLDEKVADGLRDFLFGPNVRFDLAAFNLQRSRDCGIASFNDLRSQLGLKKLTATEISNSNSELKQKLVQYYGEELSDLDPWLGILMEPKSRDSMLGKLGTKIVKDQFLKLIKGDPCFYTHRKESWVKQLRKSIERVTLSDIIVANTGIKRGDKALGSSAFKSKN</sequence>
<dbReference type="PRINTS" id="PR00457">
    <property type="entry name" value="ANPEROXIDASE"/>
</dbReference>
<evidence type="ECO:0000256" key="3">
    <source>
        <dbReference type="ARBA" id="ARBA00023180"/>
    </source>
</evidence>
<evidence type="ECO:0000256" key="5">
    <source>
        <dbReference type="SAM" id="SignalP"/>
    </source>
</evidence>
<dbReference type="GO" id="GO:0020037">
    <property type="term" value="F:heme binding"/>
    <property type="evidence" value="ECO:0007669"/>
    <property type="project" value="InterPro"/>
</dbReference>
<evidence type="ECO:0000256" key="2">
    <source>
        <dbReference type="ARBA" id="ARBA00022525"/>
    </source>
</evidence>
<dbReference type="EMBL" id="GG738885">
    <property type="protein sequence ID" value="EFC41564.1"/>
    <property type="molecule type" value="Genomic_DNA"/>
</dbReference>
<keyword evidence="7" id="KW-1185">Reference proteome</keyword>
<dbReference type="InterPro" id="IPR037120">
    <property type="entry name" value="Haem_peroxidase_sf_animal"/>
</dbReference>
<evidence type="ECO:0000256" key="4">
    <source>
        <dbReference type="PIRSR" id="PIRSR619791-2"/>
    </source>
</evidence>
<reference evidence="6 7" key="1">
    <citation type="journal article" date="2010" name="Cell">
        <title>The genome of Naegleria gruberi illuminates early eukaryotic versatility.</title>
        <authorList>
            <person name="Fritz-Laylin L.K."/>
            <person name="Prochnik S.E."/>
            <person name="Ginger M.L."/>
            <person name="Dacks J.B."/>
            <person name="Carpenter M.L."/>
            <person name="Field M.C."/>
            <person name="Kuo A."/>
            <person name="Paredez A."/>
            <person name="Chapman J."/>
            <person name="Pham J."/>
            <person name="Shu S."/>
            <person name="Neupane R."/>
            <person name="Cipriano M."/>
            <person name="Mancuso J."/>
            <person name="Tu H."/>
            <person name="Salamov A."/>
            <person name="Lindquist E."/>
            <person name="Shapiro H."/>
            <person name="Lucas S."/>
            <person name="Grigoriev I.V."/>
            <person name="Cande W.Z."/>
            <person name="Fulton C."/>
            <person name="Rokhsar D.S."/>
            <person name="Dawson S.C."/>
        </authorList>
    </citation>
    <scope>NUCLEOTIDE SEQUENCE [LARGE SCALE GENOMIC DNA]</scope>
    <source>
        <strain evidence="6 7">NEG-M</strain>
    </source>
</reference>
<dbReference type="GO" id="GO:0004601">
    <property type="term" value="F:peroxidase activity"/>
    <property type="evidence" value="ECO:0007669"/>
    <property type="project" value="UniProtKB-KW"/>
</dbReference>
<dbReference type="Pfam" id="PF03098">
    <property type="entry name" value="An_peroxidase"/>
    <property type="match status" value="1"/>
</dbReference>
<feature type="chain" id="PRO_5003038618" evidence="5">
    <location>
        <begin position="25"/>
        <end position="560"/>
    </location>
</feature>
<keyword evidence="5" id="KW-0732">Signal</keyword>
<keyword evidence="4" id="KW-0479">Metal-binding</keyword>
<dbReference type="InterPro" id="IPR010255">
    <property type="entry name" value="Haem_peroxidase_sf"/>
</dbReference>
<name>D2VNW8_NAEGR</name>
<dbReference type="eggNOG" id="KOG2408">
    <property type="taxonomic scope" value="Eukaryota"/>
</dbReference>
<keyword evidence="6" id="KW-0560">Oxidoreductase</keyword>
<dbReference type="RefSeq" id="XP_002674308.1">
    <property type="nucleotide sequence ID" value="XM_002674262.1"/>
</dbReference>
<evidence type="ECO:0000256" key="1">
    <source>
        <dbReference type="ARBA" id="ARBA00004613"/>
    </source>
</evidence>
<dbReference type="GO" id="GO:0046872">
    <property type="term" value="F:metal ion binding"/>
    <property type="evidence" value="ECO:0007669"/>
    <property type="project" value="UniProtKB-KW"/>
</dbReference>
<dbReference type="VEuPathDB" id="AmoebaDB:NAEGRDRAFT_70645"/>
<dbReference type="Proteomes" id="UP000006671">
    <property type="component" value="Unassembled WGS sequence"/>
</dbReference>
<evidence type="ECO:0000313" key="7">
    <source>
        <dbReference type="Proteomes" id="UP000006671"/>
    </source>
</evidence>
<feature type="binding site" description="axial binding residue" evidence="4">
    <location>
        <position position="344"/>
    </location>
    <ligand>
        <name>heme b</name>
        <dbReference type="ChEBI" id="CHEBI:60344"/>
    </ligand>
    <ligandPart>
        <name>Fe</name>
        <dbReference type="ChEBI" id="CHEBI:18248"/>
    </ligandPart>
</feature>
<dbReference type="Gene3D" id="1.10.640.10">
    <property type="entry name" value="Haem peroxidase domain superfamily, animal type"/>
    <property type="match status" value="1"/>
</dbReference>